<organism evidence="1 2">
    <name type="scientific">Zarea fungicola</name>
    <dbReference type="NCBI Taxonomy" id="93591"/>
    <lineage>
        <taxon>Eukaryota</taxon>
        <taxon>Fungi</taxon>
        <taxon>Dikarya</taxon>
        <taxon>Ascomycota</taxon>
        <taxon>Pezizomycotina</taxon>
        <taxon>Sordariomycetes</taxon>
        <taxon>Hypocreomycetidae</taxon>
        <taxon>Hypocreales</taxon>
        <taxon>Cordycipitaceae</taxon>
        <taxon>Zarea</taxon>
    </lineage>
</organism>
<evidence type="ECO:0000313" key="1">
    <source>
        <dbReference type="EMBL" id="KAJ2980462.1"/>
    </source>
</evidence>
<dbReference type="EMBL" id="JANJQO010000197">
    <property type="protein sequence ID" value="KAJ2980462.1"/>
    <property type="molecule type" value="Genomic_DNA"/>
</dbReference>
<accession>A0ACC1NNI6</accession>
<protein>
    <submittedName>
        <fullName evidence="1">Uncharacterized protein</fullName>
    </submittedName>
</protein>
<proteinExistence type="predicted"/>
<sequence length="269" mass="29892">MDGELDTVLAENLVSYPQVVLLGDSLVQFGAELDDGFSLDAALQTNIVNRGLSGYNTANVLKYLERLIPDKTSSSPELKYLVILLGANDAVLPLPNTWQHVPLEKYGENLCKIITHPHIRAHNPKILLVTPPPLDEIKTAEENKAEGFPCSIRRAAISAQYSQKARDVAAKFDNVTLIDLYQLLMDRAIEMVPGDYEIGGPLPGTPDNGKRAGLKELLPDGLHLGGQAYRHFYRVLWPHIGQEWADLPEGDRAGYVFPDWRTFEPNKEV</sequence>
<evidence type="ECO:0000313" key="2">
    <source>
        <dbReference type="Proteomes" id="UP001143910"/>
    </source>
</evidence>
<dbReference type="Proteomes" id="UP001143910">
    <property type="component" value="Unassembled WGS sequence"/>
</dbReference>
<keyword evidence="2" id="KW-1185">Reference proteome</keyword>
<gene>
    <name evidence="1" type="ORF">NQ176_g2627</name>
</gene>
<name>A0ACC1NNI6_9HYPO</name>
<reference evidence="1" key="1">
    <citation type="submission" date="2022-08" db="EMBL/GenBank/DDBJ databases">
        <title>Genome Sequence of Lecanicillium fungicola.</title>
        <authorList>
            <person name="Buettner E."/>
        </authorList>
    </citation>
    <scope>NUCLEOTIDE SEQUENCE</scope>
    <source>
        <strain evidence="1">Babe33</strain>
    </source>
</reference>
<comment type="caution">
    <text evidence="1">The sequence shown here is derived from an EMBL/GenBank/DDBJ whole genome shotgun (WGS) entry which is preliminary data.</text>
</comment>